<reference evidence="3" key="1">
    <citation type="submission" date="2018-11" db="EMBL/GenBank/DDBJ databases">
        <authorList>
            <consortium name="Pathogen Informatics"/>
        </authorList>
    </citation>
    <scope>NUCLEOTIDE SEQUENCE</scope>
</reference>
<evidence type="ECO:0000256" key="1">
    <source>
        <dbReference type="SAM" id="MobiDB-lite"/>
    </source>
</evidence>
<evidence type="ECO:0000313" key="4">
    <source>
        <dbReference type="Proteomes" id="UP000784294"/>
    </source>
</evidence>
<feature type="compositionally biased region" description="Basic and acidic residues" evidence="1">
    <location>
        <begin position="1"/>
        <end position="10"/>
    </location>
</feature>
<feature type="region of interest" description="Disordered" evidence="1">
    <location>
        <begin position="1"/>
        <end position="99"/>
    </location>
</feature>
<protein>
    <submittedName>
        <fullName evidence="3">Uncharacterized protein</fullName>
    </submittedName>
</protein>
<feature type="compositionally biased region" description="Polar residues" evidence="1">
    <location>
        <begin position="11"/>
        <end position="26"/>
    </location>
</feature>
<dbReference type="EMBL" id="CAAALY010278558">
    <property type="protein sequence ID" value="VEL43060.1"/>
    <property type="molecule type" value="Genomic_DNA"/>
</dbReference>
<keyword evidence="4" id="KW-1185">Reference proteome</keyword>
<keyword evidence="2" id="KW-0812">Transmembrane</keyword>
<proteinExistence type="predicted"/>
<evidence type="ECO:0000313" key="3">
    <source>
        <dbReference type="EMBL" id="VEL43060.1"/>
    </source>
</evidence>
<comment type="caution">
    <text evidence="3">The sequence shown here is derived from an EMBL/GenBank/DDBJ whole genome shotgun (WGS) entry which is preliminary data.</text>
</comment>
<accession>A0A3S5BF93</accession>
<dbReference type="Proteomes" id="UP000784294">
    <property type="component" value="Unassembled WGS sequence"/>
</dbReference>
<organism evidence="3 4">
    <name type="scientific">Protopolystoma xenopodis</name>
    <dbReference type="NCBI Taxonomy" id="117903"/>
    <lineage>
        <taxon>Eukaryota</taxon>
        <taxon>Metazoa</taxon>
        <taxon>Spiralia</taxon>
        <taxon>Lophotrochozoa</taxon>
        <taxon>Platyhelminthes</taxon>
        <taxon>Monogenea</taxon>
        <taxon>Polyopisthocotylea</taxon>
        <taxon>Polystomatidea</taxon>
        <taxon>Polystomatidae</taxon>
        <taxon>Protopolystoma</taxon>
    </lineage>
</organism>
<sequence length="231" mass="26615">MSSRRGEHDSQSFSLLPQHQPIGNSDSHTHKLMPSMCRHMSQTETLSPTSSSPHSPSQPNRSKRPVGAGRENRQNYDNCRLDGVTFTRRRQTRRSSSLTAWQAAFPVSSPLCYVALRYIGQRSMQSPIDIRISPRRSPILTNRRVYCCHKHLRRSQVPHSNGHCRPKSETGLRTTARVASPFDIIHFHFDIVYACLACVFVLADFLFRIKYCSRHYQQISSMRCITLFRVR</sequence>
<feature type="transmembrane region" description="Helical" evidence="2">
    <location>
        <begin position="98"/>
        <end position="119"/>
    </location>
</feature>
<feature type="transmembrane region" description="Helical" evidence="2">
    <location>
        <begin position="184"/>
        <end position="207"/>
    </location>
</feature>
<feature type="compositionally biased region" description="Low complexity" evidence="1">
    <location>
        <begin position="47"/>
        <end position="60"/>
    </location>
</feature>
<keyword evidence="2" id="KW-1133">Transmembrane helix</keyword>
<evidence type="ECO:0000256" key="2">
    <source>
        <dbReference type="SAM" id="Phobius"/>
    </source>
</evidence>
<name>A0A3S5BF93_9PLAT</name>
<dbReference type="AlphaFoldDB" id="A0A3S5BF93"/>
<gene>
    <name evidence="3" type="ORF">PXEA_LOCUS36500</name>
</gene>
<keyword evidence="2" id="KW-0472">Membrane</keyword>